<dbReference type="GO" id="GO:0015031">
    <property type="term" value="P:protein transport"/>
    <property type="evidence" value="ECO:0007669"/>
    <property type="project" value="UniProtKB-KW"/>
</dbReference>
<comment type="caution">
    <text evidence="3">The sequence shown here is derived from an EMBL/GenBank/DDBJ whole genome shotgun (WGS) entry which is preliminary data.</text>
</comment>
<protein>
    <recommendedName>
        <fullName evidence="1">Mitochondrial import inner membrane translocase subunit TIM50</fullName>
    </recommendedName>
</protein>
<dbReference type="AlphaFoldDB" id="A0A1J4JN21"/>
<dbReference type="InterPro" id="IPR050365">
    <property type="entry name" value="TIM50"/>
</dbReference>
<dbReference type="CDD" id="cd07521">
    <property type="entry name" value="HAD_FCP1-like"/>
    <property type="match status" value="1"/>
</dbReference>
<comment type="subunit">
    <text evidence="1">Component of the TIM23 complex.</text>
</comment>
<evidence type="ECO:0000256" key="1">
    <source>
        <dbReference type="RuleBase" id="RU365079"/>
    </source>
</evidence>
<dbReference type="VEuPathDB" id="TrichDB:TRFO_34703"/>
<keyword evidence="4" id="KW-1185">Reference proteome</keyword>
<reference evidence="3" key="1">
    <citation type="submission" date="2016-10" db="EMBL/GenBank/DDBJ databases">
        <authorList>
            <person name="Benchimol M."/>
            <person name="Almeida L.G."/>
            <person name="Vasconcelos A.T."/>
            <person name="Perreira-Neves A."/>
            <person name="Rosa I.A."/>
            <person name="Tasca T."/>
            <person name="Bogo M.R."/>
            <person name="de Souza W."/>
        </authorList>
    </citation>
    <scope>NUCLEOTIDE SEQUENCE [LARGE SCALE GENOMIC DNA]</scope>
    <source>
        <strain evidence="3">K</strain>
    </source>
</reference>
<dbReference type="InterPro" id="IPR023214">
    <property type="entry name" value="HAD_sf"/>
</dbReference>
<evidence type="ECO:0000313" key="3">
    <source>
        <dbReference type="EMBL" id="OHS98939.1"/>
    </source>
</evidence>
<dbReference type="GO" id="GO:0005744">
    <property type="term" value="C:TIM23 mitochondrial import inner membrane translocase complex"/>
    <property type="evidence" value="ECO:0007669"/>
    <property type="project" value="UniProtKB-UniRule"/>
</dbReference>
<dbReference type="RefSeq" id="XP_068352076.1">
    <property type="nucleotide sequence ID" value="XM_068509816.1"/>
</dbReference>
<evidence type="ECO:0000313" key="4">
    <source>
        <dbReference type="Proteomes" id="UP000179807"/>
    </source>
</evidence>
<dbReference type="OrthoDB" id="277011at2759"/>
<name>A0A1J4JN21_9EUKA</name>
<keyword evidence="1" id="KW-0813">Transport</keyword>
<dbReference type="PROSITE" id="PS50969">
    <property type="entry name" value="FCP1"/>
    <property type="match status" value="1"/>
</dbReference>
<proteinExistence type="inferred from homology"/>
<gene>
    <name evidence="3" type="ORF">TRFO_34703</name>
</gene>
<dbReference type="SMART" id="SM00577">
    <property type="entry name" value="CPDc"/>
    <property type="match status" value="1"/>
</dbReference>
<keyword evidence="1" id="KW-0809">Transit peptide</keyword>
<keyword evidence="1" id="KW-0811">Translocation</keyword>
<feature type="domain" description="FCP1 homology" evidence="2">
    <location>
        <begin position="71"/>
        <end position="225"/>
    </location>
</feature>
<dbReference type="Gene3D" id="3.40.50.1000">
    <property type="entry name" value="HAD superfamily/HAD-like"/>
    <property type="match status" value="1"/>
</dbReference>
<accession>A0A1J4JN21</accession>
<keyword evidence="1" id="KW-0496">Mitochondrion</keyword>
<dbReference type="SUPFAM" id="SSF56784">
    <property type="entry name" value="HAD-like"/>
    <property type="match status" value="1"/>
</dbReference>
<dbReference type="GeneID" id="94844520"/>
<comment type="subcellular location">
    <subcellularLocation>
        <location evidence="1">Mitochondrion inner membrane</location>
        <topology evidence="1">Single-pass membrane protein</topology>
    </subcellularLocation>
</comment>
<comment type="similarity">
    <text evidence="1">Belongs to the TIM50 family.</text>
</comment>
<dbReference type="EMBL" id="MLAK01001031">
    <property type="protein sequence ID" value="OHS98939.1"/>
    <property type="molecule type" value="Genomic_DNA"/>
</dbReference>
<keyword evidence="1" id="KW-0653">Protein transport</keyword>
<sequence length="248" mass="28626">MSEHIVQYFILKSNSHIFRKSLTMTLNMSMSFRGNLPTLKSDNSPNSLPSNNKLKSWYSTLDISPNLSEIPVSKRKVLVLDLDETLIHSSEYPPHPKVESFRCGNPEIIVHKRPGVDVFIQMATTLFDTYIYTYGTLMYADPILDELCPMIRQDHRLYRHRCTIKKGKVKKDLQRFNRPMSDVILIEDSATAKKQHPDNTILIPAWQGSPADRVLIDYLPNVLMQCSLVADVRQIIRWLNPKDCLKLQ</sequence>
<dbReference type="InterPro" id="IPR036412">
    <property type="entry name" value="HAD-like_sf"/>
</dbReference>
<dbReference type="Pfam" id="PF03031">
    <property type="entry name" value="NIF"/>
    <property type="match status" value="1"/>
</dbReference>
<evidence type="ECO:0000259" key="2">
    <source>
        <dbReference type="PROSITE" id="PS50969"/>
    </source>
</evidence>
<organism evidence="3 4">
    <name type="scientific">Tritrichomonas foetus</name>
    <dbReference type="NCBI Taxonomy" id="1144522"/>
    <lineage>
        <taxon>Eukaryota</taxon>
        <taxon>Metamonada</taxon>
        <taxon>Parabasalia</taxon>
        <taxon>Tritrichomonadida</taxon>
        <taxon>Tritrichomonadidae</taxon>
        <taxon>Tritrichomonas</taxon>
    </lineage>
</organism>
<dbReference type="Proteomes" id="UP000179807">
    <property type="component" value="Unassembled WGS sequence"/>
</dbReference>
<comment type="function">
    <text evidence="1">Essential component of the TIM23 complex, a complex that mediates the translocation of transit peptide-containing proteins across the mitochondrial inner membrane.</text>
</comment>
<dbReference type="PANTHER" id="PTHR12210">
    <property type="entry name" value="DULLARD PROTEIN PHOSPHATASE"/>
    <property type="match status" value="1"/>
</dbReference>
<dbReference type="InterPro" id="IPR004274">
    <property type="entry name" value="FCP1_dom"/>
</dbReference>